<evidence type="ECO:0000313" key="1">
    <source>
        <dbReference type="EMBL" id="ANH75256.1"/>
    </source>
</evidence>
<organism evidence="1 2">
    <name type="scientific">Ralstonia insidiosa</name>
    <dbReference type="NCBI Taxonomy" id="190721"/>
    <lineage>
        <taxon>Bacteria</taxon>
        <taxon>Pseudomonadati</taxon>
        <taxon>Pseudomonadota</taxon>
        <taxon>Betaproteobacteria</taxon>
        <taxon>Burkholderiales</taxon>
        <taxon>Burkholderiaceae</taxon>
        <taxon>Ralstonia</taxon>
    </lineage>
</organism>
<sequence>MIDVSSGDVMAVPQSGLRPASFPSPPPSVPTLYQSGALRAQRFLRITQRSLHRHRKFQPALLRETLDYVLGARPLEYRAGFLDAIGAYVLLALEGCQLNPDTWDALAAVERQ</sequence>
<protein>
    <submittedName>
        <fullName evidence="1">Uncharacterized protein</fullName>
    </submittedName>
</protein>
<accession>A0AAC9BJA3</accession>
<dbReference type="Proteomes" id="UP000077927">
    <property type="component" value="Chromosome 2"/>
</dbReference>
<name>A0AAC9BJA3_9RALS</name>
<gene>
    <name evidence="1" type="ORF">ACS15_5421</name>
</gene>
<dbReference type="EMBL" id="CP012606">
    <property type="protein sequence ID" value="ANH75256.1"/>
    <property type="molecule type" value="Genomic_DNA"/>
</dbReference>
<proteinExistence type="predicted"/>
<evidence type="ECO:0000313" key="2">
    <source>
        <dbReference type="Proteomes" id="UP000077927"/>
    </source>
</evidence>
<reference evidence="1 2" key="1">
    <citation type="submission" date="2015-09" db="EMBL/GenBank/DDBJ databases">
        <authorList>
            <person name="Xu Y."/>
            <person name="Nagy A."/>
            <person name="Liu N.T."/>
            <person name="Nou X."/>
        </authorList>
    </citation>
    <scope>NUCLEOTIDE SEQUENCE [LARGE SCALE GENOMIC DNA]</scope>
    <source>
        <strain evidence="1 2">FC1138</strain>
    </source>
</reference>
<dbReference type="AlphaFoldDB" id="A0AAC9BJA3"/>
<dbReference type="KEGG" id="rin:ACS15_5421"/>